<accession>A0AAN0XZ76</accession>
<sequence length="96" mass="10764">MNFDCGEKDRIANTALVSLLKSFYLKNVYHDSENRFGIGAASDLIKVVVRALDSGVNVWNEISEIHKETKSGVVLVDERATQLLIKSLEGKVTYEY</sequence>
<gene>
    <name evidence="1" type="ORF">A6E01_19340</name>
</gene>
<dbReference type="KEGG" id="vbr:A6E01_19340"/>
<keyword evidence="1" id="KW-0614">Plasmid</keyword>
<geneLocation type="plasmid" evidence="1 2">
    <name>unnamed1</name>
</geneLocation>
<organism evidence="1 2">
    <name type="scientific">Vibrio breoganii</name>
    <dbReference type="NCBI Taxonomy" id="553239"/>
    <lineage>
        <taxon>Bacteria</taxon>
        <taxon>Pseudomonadati</taxon>
        <taxon>Pseudomonadota</taxon>
        <taxon>Gammaproteobacteria</taxon>
        <taxon>Vibrionales</taxon>
        <taxon>Vibrionaceae</taxon>
        <taxon>Vibrio</taxon>
    </lineage>
</organism>
<dbReference type="Proteomes" id="UP000092018">
    <property type="component" value="Plasmid unnamed1"/>
</dbReference>
<dbReference type="AlphaFoldDB" id="A0AAN0XZ76"/>
<reference evidence="1 2" key="1">
    <citation type="submission" date="2016-06" db="EMBL/GenBank/DDBJ databases">
        <title>Adaptive Radiation by Waves of Gene Transfer Leads to Fine-Scale Resource Partitioning in Marine Microbes.</title>
        <authorList>
            <person name="Hehemann J.-H."/>
            <person name="Arevalo P."/>
            <person name="Datta M.S."/>
            <person name="Yu X."/>
            <person name="Corzett C."/>
            <person name="Henschel A."/>
            <person name="Preheim S.P."/>
            <person name="Timberlake S."/>
            <person name="Alm E.J."/>
            <person name="Polz M.F."/>
        </authorList>
    </citation>
    <scope>NUCLEOTIDE SEQUENCE [LARGE SCALE GENOMIC DNA]</scope>
    <source>
        <strain evidence="1 2">FF50</strain>
        <plasmid evidence="1 2">unnamed1</plasmid>
    </source>
</reference>
<name>A0AAN0XZ76_9VIBR</name>
<dbReference type="RefSeq" id="WP_065211132.1">
    <property type="nucleotide sequence ID" value="NZ_CP016179.1"/>
</dbReference>
<evidence type="ECO:0000313" key="2">
    <source>
        <dbReference type="Proteomes" id="UP000092018"/>
    </source>
</evidence>
<protein>
    <submittedName>
        <fullName evidence="1">Uncharacterized protein</fullName>
    </submittedName>
</protein>
<proteinExistence type="predicted"/>
<dbReference type="EMBL" id="CP016179">
    <property type="protein sequence ID" value="ANO35370.1"/>
    <property type="molecule type" value="Genomic_DNA"/>
</dbReference>
<evidence type="ECO:0000313" key="1">
    <source>
        <dbReference type="EMBL" id="ANO35370.1"/>
    </source>
</evidence>